<name>A0A194RM49_PAPMA</name>
<feature type="compositionally biased region" description="Low complexity" evidence="1">
    <location>
        <begin position="112"/>
        <end position="125"/>
    </location>
</feature>
<proteinExistence type="predicted"/>
<sequence>MANNAPNNPFEGVAKGLNSPELKSNKTIPFVDECVELDQVKNEPTRPKRLDIRKHETEGEKPQQRKEDQIHAKDLGAVRTPNSDTIVVNTPEGTLYITLDPDSKSSPTSPNTQSTDISESSPSTSKAFGAQESSDMIVMEKEVEQRRAGLRRNSISMPTLQNLESEVLKQHYLANPDEGVSLNLSY</sequence>
<feature type="compositionally biased region" description="Basic and acidic residues" evidence="1">
    <location>
        <begin position="38"/>
        <end position="76"/>
    </location>
</feature>
<dbReference type="EMBL" id="KQ459995">
    <property type="protein sequence ID" value="KPJ18509.1"/>
    <property type="molecule type" value="Genomic_DNA"/>
</dbReference>
<dbReference type="InParanoid" id="A0A194RM49"/>
<feature type="region of interest" description="Disordered" evidence="1">
    <location>
        <begin position="1"/>
        <end position="24"/>
    </location>
</feature>
<feature type="region of interest" description="Disordered" evidence="1">
    <location>
        <begin position="36"/>
        <end position="135"/>
    </location>
</feature>
<feature type="compositionally biased region" description="Polar residues" evidence="1">
    <location>
        <begin position="80"/>
        <end position="92"/>
    </location>
</feature>
<dbReference type="Proteomes" id="UP000053240">
    <property type="component" value="Unassembled WGS sequence"/>
</dbReference>
<gene>
    <name evidence="2" type="ORF">RR48_07233</name>
</gene>
<accession>A0A194RM49</accession>
<keyword evidence="3" id="KW-1185">Reference proteome</keyword>
<reference evidence="2 3" key="1">
    <citation type="journal article" date="2015" name="Nat. Commun.">
        <title>Outbred genome sequencing and CRISPR/Cas9 gene editing in butterflies.</title>
        <authorList>
            <person name="Li X."/>
            <person name="Fan D."/>
            <person name="Zhang W."/>
            <person name="Liu G."/>
            <person name="Zhang L."/>
            <person name="Zhao L."/>
            <person name="Fang X."/>
            <person name="Chen L."/>
            <person name="Dong Y."/>
            <person name="Chen Y."/>
            <person name="Ding Y."/>
            <person name="Zhao R."/>
            <person name="Feng M."/>
            <person name="Zhu Y."/>
            <person name="Feng Y."/>
            <person name="Jiang X."/>
            <person name="Zhu D."/>
            <person name="Xiang H."/>
            <person name="Feng X."/>
            <person name="Li S."/>
            <person name="Wang J."/>
            <person name="Zhang G."/>
            <person name="Kronforst M.R."/>
            <person name="Wang W."/>
        </authorList>
    </citation>
    <scope>NUCLEOTIDE SEQUENCE [LARGE SCALE GENOMIC DNA]</scope>
    <source>
        <strain evidence="2">Ya'a_city_454_Pm</strain>
        <tissue evidence="2">Whole body</tissue>
    </source>
</reference>
<evidence type="ECO:0000313" key="2">
    <source>
        <dbReference type="EMBL" id="KPJ18509.1"/>
    </source>
</evidence>
<organism evidence="2 3">
    <name type="scientific">Papilio machaon</name>
    <name type="common">Old World swallowtail butterfly</name>
    <dbReference type="NCBI Taxonomy" id="76193"/>
    <lineage>
        <taxon>Eukaryota</taxon>
        <taxon>Metazoa</taxon>
        <taxon>Ecdysozoa</taxon>
        <taxon>Arthropoda</taxon>
        <taxon>Hexapoda</taxon>
        <taxon>Insecta</taxon>
        <taxon>Pterygota</taxon>
        <taxon>Neoptera</taxon>
        <taxon>Endopterygota</taxon>
        <taxon>Lepidoptera</taxon>
        <taxon>Glossata</taxon>
        <taxon>Ditrysia</taxon>
        <taxon>Papilionoidea</taxon>
        <taxon>Papilionidae</taxon>
        <taxon>Papilioninae</taxon>
        <taxon>Papilio</taxon>
    </lineage>
</organism>
<protein>
    <submittedName>
        <fullName evidence="2">Uncharacterized protein</fullName>
    </submittedName>
</protein>
<evidence type="ECO:0000256" key="1">
    <source>
        <dbReference type="SAM" id="MobiDB-lite"/>
    </source>
</evidence>
<evidence type="ECO:0000313" key="3">
    <source>
        <dbReference type="Proteomes" id="UP000053240"/>
    </source>
</evidence>
<dbReference type="AlphaFoldDB" id="A0A194RM49"/>